<dbReference type="GO" id="GO:0009375">
    <property type="term" value="C:ferredoxin hydrogenase complex"/>
    <property type="evidence" value="ECO:0007669"/>
    <property type="project" value="InterPro"/>
</dbReference>
<comment type="subcellular location">
    <subcellularLocation>
        <location evidence="3">Cell envelope</location>
    </subcellularLocation>
</comment>
<evidence type="ECO:0000256" key="5">
    <source>
        <dbReference type="ARBA" id="ARBA00011771"/>
    </source>
</evidence>
<dbReference type="NCBIfam" id="TIGR00391">
    <property type="entry name" value="hydA"/>
    <property type="match status" value="1"/>
</dbReference>
<dbReference type="PANTHER" id="PTHR30013">
    <property type="entry name" value="NIFE / NIFESE HYDROGENASE SMALL SUBUNIT FAMILY MEMBER"/>
    <property type="match status" value="1"/>
</dbReference>
<dbReference type="InterPro" id="IPR006311">
    <property type="entry name" value="TAT_signal"/>
</dbReference>
<dbReference type="Proteomes" id="UP001431572">
    <property type="component" value="Chromosome 2"/>
</dbReference>
<dbReference type="GO" id="GO:0030313">
    <property type="term" value="C:cell envelope"/>
    <property type="evidence" value="ECO:0007669"/>
    <property type="project" value="UniProtKB-SubCell"/>
</dbReference>
<dbReference type="GO" id="GO:0009055">
    <property type="term" value="F:electron transfer activity"/>
    <property type="evidence" value="ECO:0007669"/>
    <property type="project" value="TreeGrafter"/>
</dbReference>
<feature type="binding site" evidence="13">
    <location>
        <position position="301"/>
    </location>
    <ligand>
        <name>[3Fe-4S] cluster</name>
        <dbReference type="ChEBI" id="CHEBI:21137"/>
    </ligand>
</feature>
<protein>
    <submittedName>
        <fullName evidence="17">Hydrogenase small subunit</fullName>
    </submittedName>
</protein>
<accession>A0A8T7MAI0</accession>
<evidence type="ECO:0000313" key="19">
    <source>
        <dbReference type="Proteomes" id="UP000521676"/>
    </source>
</evidence>
<proteinExistence type="inferred from homology"/>
<dbReference type="InterPro" id="IPR001821">
    <property type="entry name" value="NiFe_hydrogenase_ssu"/>
</dbReference>
<dbReference type="EMBL" id="CP128400">
    <property type="protein sequence ID" value="WJW68992.1"/>
    <property type="molecule type" value="Genomic_DNA"/>
</dbReference>
<feature type="binding site" evidence="13">
    <location>
        <position position="264"/>
    </location>
    <ligand>
        <name>[4Fe-4S] cluster</name>
        <dbReference type="ChEBI" id="CHEBI:49883"/>
        <label>2</label>
    </ligand>
</feature>
<organism evidence="17 19">
    <name type="scientific">Candidatus Chlorohelix allophototropha</name>
    <dbReference type="NCBI Taxonomy" id="3003348"/>
    <lineage>
        <taxon>Bacteria</taxon>
        <taxon>Bacillati</taxon>
        <taxon>Chloroflexota</taxon>
        <taxon>Chloroflexia</taxon>
        <taxon>Candidatus Chloroheliales</taxon>
        <taxon>Candidatus Chloroheliaceae</taxon>
        <taxon>Candidatus Chlorohelix</taxon>
    </lineage>
</organism>
<evidence type="ECO:0000256" key="13">
    <source>
        <dbReference type="PIRSR" id="PIRSR000310-1"/>
    </source>
</evidence>
<keyword evidence="9" id="KW-0560">Oxidoreductase</keyword>
<keyword evidence="10 13" id="KW-0408">Iron</keyword>
<keyword evidence="11 13" id="KW-0411">Iron-sulfur</keyword>
<dbReference type="NCBIfam" id="TIGR01409">
    <property type="entry name" value="TAT_signal_seq"/>
    <property type="match status" value="1"/>
</dbReference>
<comment type="cofactor">
    <cofactor evidence="2">
        <name>[4Fe-4S] cluster</name>
        <dbReference type="ChEBI" id="CHEBI:49883"/>
    </cofactor>
</comment>
<evidence type="ECO:0000313" key="20">
    <source>
        <dbReference type="Proteomes" id="UP001431572"/>
    </source>
</evidence>
<dbReference type="PANTHER" id="PTHR30013:SF7">
    <property type="entry name" value="HYDROGENASE-2 SMALL CHAIN"/>
    <property type="match status" value="1"/>
</dbReference>
<keyword evidence="7 13" id="KW-0479">Metal-binding</keyword>
<dbReference type="GO" id="GO:0016020">
    <property type="term" value="C:membrane"/>
    <property type="evidence" value="ECO:0007669"/>
    <property type="project" value="TreeGrafter"/>
</dbReference>
<dbReference type="GO" id="GO:0009061">
    <property type="term" value="P:anaerobic respiration"/>
    <property type="evidence" value="ECO:0007669"/>
    <property type="project" value="TreeGrafter"/>
</dbReference>
<evidence type="ECO:0000256" key="3">
    <source>
        <dbReference type="ARBA" id="ARBA00004196"/>
    </source>
</evidence>
<feature type="binding site" evidence="13">
    <location>
        <position position="198"/>
    </location>
    <ligand>
        <name>[4Fe-4S] cluster</name>
        <dbReference type="ChEBI" id="CHEBI:49883"/>
        <label>1</label>
    </ligand>
</feature>
<dbReference type="GO" id="GO:0008901">
    <property type="term" value="F:ferredoxin hydrogenase activity"/>
    <property type="evidence" value="ECO:0007669"/>
    <property type="project" value="InterPro"/>
</dbReference>
<evidence type="ECO:0000256" key="10">
    <source>
        <dbReference type="ARBA" id="ARBA00023004"/>
    </source>
</evidence>
<gene>
    <name evidence="17" type="ORF">HXX08_24670</name>
    <name evidence="18" type="ORF">OZ401_002583</name>
</gene>
<reference evidence="17 19" key="1">
    <citation type="submission" date="2020-06" db="EMBL/GenBank/DDBJ databases">
        <title>Anoxygenic phototrophic Chloroflexota member uses a Type I reaction center.</title>
        <authorList>
            <person name="Tsuji J.M."/>
            <person name="Shaw N.A."/>
            <person name="Nagashima S."/>
            <person name="Venkiteswaran J."/>
            <person name="Schiff S.L."/>
            <person name="Hanada S."/>
            <person name="Tank M."/>
            <person name="Neufeld J.D."/>
        </authorList>
    </citation>
    <scope>NUCLEOTIDE SEQUENCE [LARGE SCALE GENOMIC DNA]</scope>
    <source>
        <strain evidence="17">L227-S17</strain>
    </source>
</reference>
<evidence type="ECO:0000256" key="9">
    <source>
        <dbReference type="ARBA" id="ARBA00023002"/>
    </source>
</evidence>
<feature type="domain" description="Cytochrome-c3 hydrogenase C-terminal" evidence="16">
    <location>
        <begin position="232"/>
        <end position="314"/>
    </location>
</feature>
<keyword evidence="20" id="KW-1185">Reference proteome</keyword>
<dbReference type="PROSITE" id="PS51318">
    <property type="entry name" value="TAT"/>
    <property type="match status" value="1"/>
</dbReference>
<dbReference type="GO" id="GO:0051538">
    <property type="term" value="F:3 iron, 4 sulfur cluster binding"/>
    <property type="evidence" value="ECO:0007669"/>
    <property type="project" value="UniProtKB-KW"/>
</dbReference>
<keyword evidence="8" id="KW-0732">Signal</keyword>
<sequence>MENNEVLQDGVWSALEKRGVSRRRFLKFCSVMAGTLALPMGYTSRIVQALEQTKRPSLVWLEFQDCAGNTESALRASHPGFAEIVLDLLSWNYHETVMAPSGKAAEKSLADTVSLEKGKYLVVVEGSIPTADNGIYCTIGGRSALDIAKEVCGNAYATIALGTCATFGGIPAARGGITGAVGVDKAIPGLRLINLSGCPANGANLAATLVHYLTFKELPATDNLKRPLFAHGERIHDLCPRRAHYDAGQFAMDWGDEGHRNGWCLYKMGCKGPNTNYNCAKIQYNDGTNWPIGVGHGCVGCAQPAFWDTMTPFYRTLPSLPNIGVETSAETFGVGFIGAVAGLTAVHAVGSVIRNQIKKRNDDNSLPITSQRAEAPESNE</sequence>
<dbReference type="Pfam" id="PF01058">
    <property type="entry name" value="Oxidored_q6"/>
    <property type="match status" value="1"/>
</dbReference>
<evidence type="ECO:0000259" key="15">
    <source>
        <dbReference type="Pfam" id="PF01058"/>
    </source>
</evidence>
<dbReference type="EMBL" id="JACATZ010000003">
    <property type="protein sequence ID" value="NWJ49064.1"/>
    <property type="molecule type" value="Genomic_DNA"/>
</dbReference>
<keyword evidence="14" id="KW-1133">Transmembrane helix</keyword>
<dbReference type="GO" id="GO:0051539">
    <property type="term" value="F:4 iron, 4 sulfur cluster binding"/>
    <property type="evidence" value="ECO:0007669"/>
    <property type="project" value="UniProtKB-KW"/>
</dbReference>
<dbReference type="AlphaFoldDB" id="A0A8T7MAI0"/>
<feature type="domain" description="NADH:ubiquinone oxidoreductase-like 20kDa subunit" evidence="15">
    <location>
        <begin position="66"/>
        <end position="211"/>
    </location>
</feature>
<dbReference type="GO" id="GO:0044569">
    <property type="term" value="C:[Ni-Fe] hydrogenase complex"/>
    <property type="evidence" value="ECO:0007669"/>
    <property type="project" value="TreeGrafter"/>
</dbReference>
<evidence type="ECO:0000259" key="16">
    <source>
        <dbReference type="Pfam" id="PF14720"/>
    </source>
</evidence>
<dbReference type="PRINTS" id="PR00614">
    <property type="entry name" value="NIHGNASESMLL"/>
</dbReference>
<evidence type="ECO:0000256" key="8">
    <source>
        <dbReference type="ARBA" id="ARBA00022729"/>
    </source>
</evidence>
<dbReference type="SUPFAM" id="SSF56770">
    <property type="entry name" value="HydA/Nqo6-like"/>
    <property type="match status" value="1"/>
</dbReference>
<keyword evidence="6 13" id="KW-0004">4Fe-4S</keyword>
<keyword evidence="14" id="KW-0472">Membrane</keyword>
<evidence type="ECO:0000256" key="6">
    <source>
        <dbReference type="ARBA" id="ARBA00022485"/>
    </source>
</evidence>
<name>A0A8T7MAI0_9CHLR</name>
<feature type="binding site" evidence="13">
    <location>
        <position position="298"/>
    </location>
    <ligand>
        <name>[3Fe-4S] cluster</name>
        <dbReference type="ChEBI" id="CHEBI:21137"/>
    </ligand>
</feature>
<evidence type="ECO:0000256" key="14">
    <source>
        <dbReference type="SAM" id="Phobius"/>
    </source>
</evidence>
<evidence type="ECO:0000313" key="17">
    <source>
        <dbReference type="EMBL" id="NWJ49064.1"/>
    </source>
</evidence>
<dbReference type="InterPro" id="IPR027394">
    <property type="entry name" value="Cytochrome-c3_hydrogenase_C"/>
</dbReference>
<feature type="binding site" evidence="13">
    <location>
        <position position="270"/>
    </location>
    <ligand>
        <name>[4Fe-4S] cluster</name>
        <dbReference type="ChEBI" id="CHEBI:49883"/>
        <label>2</label>
    </ligand>
</feature>
<dbReference type="Gene3D" id="4.10.480.10">
    <property type="entry name" value="Cytochrome-c3 hydrogenase, C-terminal domain"/>
    <property type="match status" value="1"/>
</dbReference>
<evidence type="ECO:0000313" key="18">
    <source>
        <dbReference type="EMBL" id="WJW68992.1"/>
    </source>
</evidence>
<feature type="transmembrane region" description="Helical" evidence="14">
    <location>
        <begin position="332"/>
        <end position="353"/>
    </location>
</feature>
<feature type="binding site" evidence="13">
    <location>
        <position position="66"/>
    </location>
    <ligand>
        <name>[4Fe-4S] cluster</name>
        <dbReference type="ChEBI" id="CHEBI:49883"/>
        <label>1</label>
    </ligand>
</feature>
<dbReference type="GO" id="GO:0046872">
    <property type="term" value="F:metal ion binding"/>
    <property type="evidence" value="ECO:0007669"/>
    <property type="project" value="UniProtKB-KW"/>
</dbReference>
<dbReference type="InterPro" id="IPR037024">
    <property type="entry name" value="NiFe_Hase_small_N_sf"/>
</dbReference>
<feature type="binding site" evidence="13">
    <location>
        <position position="279"/>
    </location>
    <ligand>
        <name>[3Fe-4S] cluster</name>
        <dbReference type="ChEBI" id="CHEBI:21137"/>
    </ligand>
</feature>
<evidence type="ECO:0000256" key="1">
    <source>
        <dbReference type="ARBA" id="ARBA00001927"/>
    </source>
</evidence>
<evidence type="ECO:0000256" key="7">
    <source>
        <dbReference type="ARBA" id="ARBA00022723"/>
    </source>
</evidence>
<reference evidence="18" key="2">
    <citation type="journal article" date="2024" name="Nature">
        <title>Anoxygenic phototroph of the Chloroflexota uses a type I reaction centre.</title>
        <authorList>
            <person name="Tsuji J.M."/>
            <person name="Shaw N.A."/>
            <person name="Nagashima S."/>
            <person name="Venkiteswaran J.J."/>
            <person name="Schiff S.L."/>
            <person name="Watanabe T."/>
            <person name="Fukui M."/>
            <person name="Hanada S."/>
            <person name="Tank M."/>
            <person name="Neufeld J.D."/>
        </authorList>
    </citation>
    <scope>NUCLEOTIDE SEQUENCE</scope>
    <source>
        <strain evidence="18">L227-S17</strain>
    </source>
</reference>
<comment type="similarity">
    <text evidence="4">Belongs to the [NiFe]/[NiFeSe] hydrogenase small subunit family.</text>
</comment>
<dbReference type="RefSeq" id="WP_341470895.1">
    <property type="nucleotide sequence ID" value="NZ_CP128400.1"/>
</dbReference>
<keyword evidence="12 13" id="KW-0003">3Fe-4S</keyword>
<dbReference type="PIRSF" id="PIRSF000310">
    <property type="entry name" value="NiFe_hyd_ssu"/>
    <property type="match status" value="1"/>
</dbReference>
<evidence type="ECO:0000256" key="4">
    <source>
        <dbReference type="ARBA" id="ARBA00006605"/>
    </source>
</evidence>
<evidence type="ECO:0000256" key="2">
    <source>
        <dbReference type="ARBA" id="ARBA00001966"/>
    </source>
</evidence>
<dbReference type="Pfam" id="PF14720">
    <property type="entry name" value="NiFe_hyd_SSU_C"/>
    <property type="match status" value="1"/>
</dbReference>
<feature type="binding site" evidence="13">
    <location>
        <position position="239"/>
    </location>
    <ligand>
        <name>[4Fe-4S] cluster</name>
        <dbReference type="ChEBI" id="CHEBI:49883"/>
        <label>2</label>
    </ligand>
</feature>
<evidence type="ECO:0000256" key="11">
    <source>
        <dbReference type="ARBA" id="ARBA00023014"/>
    </source>
</evidence>
<keyword evidence="14" id="KW-0812">Transmembrane</keyword>
<dbReference type="InterPro" id="IPR037148">
    <property type="entry name" value="NiFe-Hase_small_C_sf"/>
</dbReference>
<feature type="binding site" evidence="13">
    <location>
        <position position="164"/>
    </location>
    <ligand>
        <name>[4Fe-4S] cluster</name>
        <dbReference type="ChEBI" id="CHEBI:49883"/>
        <label>1</label>
    </ligand>
</feature>
<dbReference type="Proteomes" id="UP000521676">
    <property type="component" value="Unassembled WGS sequence"/>
</dbReference>
<dbReference type="Gene3D" id="3.40.50.700">
    <property type="entry name" value="NADH:ubiquinone oxidoreductase-like, 20kDa subunit"/>
    <property type="match status" value="1"/>
</dbReference>
<evidence type="ECO:0000256" key="12">
    <source>
        <dbReference type="ARBA" id="ARBA00023291"/>
    </source>
</evidence>
<comment type="subunit">
    <text evidence="5">Heterodimer of a large and a small subunit.</text>
</comment>
<dbReference type="InterPro" id="IPR006137">
    <property type="entry name" value="NADH_UbQ_OxRdtase-like_20kDa"/>
</dbReference>
<dbReference type="InterPro" id="IPR019546">
    <property type="entry name" value="TAT_signal_bac_arc"/>
</dbReference>
<comment type="cofactor">
    <cofactor evidence="1">
        <name>[3Fe-4S] cluster</name>
        <dbReference type="ChEBI" id="CHEBI:21137"/>
    </cofactor>
</comment>
<feature type="binding site" evidence="13">
    <location>
        <position position="236"/>
    </location>
    <ligand>
        <name>[4Fe-4S] cluster</name>
        <dbReference type="ChEBI" id="CHEBI:49883"/>
        <label>2</label>
    </ligand>
</feature>